<proteinExistence type="inferred from homology"/>
<dbReference type="PROSITE" id="PS50850">
    <property type="entry name" value="MFS"/>
    <property type="match status" value="1"/>
</dbReference>
<keyword evidence="4 8" id="KW-0812">Transmembrane</keyword>
<gene>
    <name evidence="10" type="ORF">SPBR_07127</name>
</gene>
<dbReference type="NCBIfam" id="TIGR00879">
    <property type="entry name" value="SP"/>
    <property type="match status" value="1"/>
</dbReference>
<feature type="transmembrane region" description="Helical" evidence="8">
    <location>
        <begin position="127"/>
        <end position="147"/>
    </location>
</feature>
<dbReference type="Gene3D" id="1.20.1250.20">
    <property type="entry name" value="MFS general substrate transporter like domains"/>
    <property type="match status" value="1"/>
</dbReference>
<dbReference type="Pfam" id="PF00083">
    <property type="entry name" value="Sugar_tr"/>
    <property type="match status" value="1"/>
</dbReference>
<evidence type="ECO:0000256" key="6">
    <source>
        <dbReference type="ARBA" id="ARBA00023136"/>
    </source>
</evidence>
<dbReference type="InterPro" id="IPR003663">
    <property type="entry name" value="Sugar/inositol_transpt"/>
</dbReference>
<dbReference type="PROSITE" id="PS00217">
    <property type="entry name" value="SUGAR_TRANSPORT_2"/>
    <property type="match status" value="1"/>
</dbReference>
<dbReference type="PANTHER" id="PTHR48022">
    <property type="entry name" value="PLASTIDIC GLUCOSE TRANSPORTER 4"/>
    <property type="match status" value="1"/>
</dbReference>
<feature type="transmembrane region" description="Helical" evidence="8">
    <location>
        <begin position="71"/>
        <end position="90"/>
    </location>
</feature>
<feature type="transmembrane region" description="Helical" evidence="8">
    <location>
        <begin position="344"/>
        <end position="364"/>
    </location>
</feature>
<protein>
    <submittedName>
        <fullName evidence="10">Sugar transporter</fullName>
    </submittedName>
</protein>
<dbReference type="HOGENOM" id="CLU_001265_30_1_1"/>
<reference evidence="10 11" key="1">
    <citation type="journal article" date="2014" name="BMC Genomics">
        <title>Comparative genomics of the major fungal agents of human and animal Sporotrichosis: Sporothrix schenckii and Sporothrix brasiliensis.</title>
        <authorList>
            <person name="Teixeira M.M."/>
            <person name="de Almeida L.G."/>
            <person name="Kubitschek-Barreira P."/>
            <person name="Alves F.L."/>
            <person name="Kioshima E.S."/>
            <person name="Abadio A.K."/>
            <person name="Fernandes L."/>
            <person name="Derengowski L.S."/>
            <person name="Ferreira K.S."/>
            <person name="Souza R.C."/>
            <person name="Ruiz J.C."/>
            <person name="de Andrade N.C."/>
            <person name="Paes H.C."/>
            <person name="Nicola A.M."/>
            <person name="Albuquerque P."/>
            <person name="Gerber A.L."/>
            <person name="Martins V.P."/>
            <person name="Peconick L.D."/>
            <person name="Neto A.V."/>
            <person name="Chaucanez C.B."/>
            <person name="Silva P.A."/>
            <person name="Cunha O.L."/>
            <person name="de Oliveira F.F."/>
            <person name="dos Santos T.C."/>
            <person name="Barros A.L."/>
            <person name="Soares M.A."/>
            <person name="de Oliveira L.M."/>
            <person name="Marini M.M."/>
            <person name="Villalobos-Duno H."/>
            <person name="Cunha M.M."/>
            <person name="de Hoog S."/>
            <person name="da Silveira J.F."/>
            <person name="Henrissat B."/>
            <person name="Nino-Vega G.A."/>
            <person name="Cisalpino P.S."/>
            <person name="Mora-Montes H.M."/>
            <person name="Almeida S.R."/>
            <person name="Stajich J.E."/>
            <person name="Lopes-Bezerra L.M."/>
            <person name="Vasconcelos A.T."/>
            <person name="Felipe M.S."/>
        </authorList>
    </citation>
    <scope>NUCLEOTIDE SEQUENCE [LARGE SCALE GENOMIC DNA]</scope>
    <source>
        <strain evidence="10 11">5110</strain>
    </source>
</reference>
<comment type="similarity">
    <text evidence="2 7">Belongs to the major facilitator superfamily. Sugar transporter (TC 2.A.1.1) family.</text>
</comment>
<comment type="caution">
    <text evidence="10">The sequence shown here is derived from an EMBL/GenBank/DDBJ whole genome shotgun (WGS) entry which is preliminary data.</text>
</comment>
<evidence type="ECO:0000256" key="2">
    <source>
        <dbReference type="ARBA" id="ARBA00010992"/>
    </source>
</evidence>
<dbReference type="SUPFAM" id="SSF103473">
    <property type="entry name" value="MFS general substrate transporter"/>
    <property type="match status" value="1"/>
</dbReference>
<accession>A0A0C2FDY1</accession>
<feature type="domain" description="Major facilitator superfamily (MFS) profile" evidence="9">
    <location>
        <begin position="24"/>
        <end position="468"/>
    </location>
</feature>
<evidence type="ECO:0000256" key="7">
    <source>
        <dbReference type="RuleBase" id="RU003346"/>
    </source>
</evidence>
<dbReference type="InterPro" id="IPR036259">
    <property type="entry name" value="MFS_trans_sf"/>
</dbReference>
<feature type="transmembrane region" description="Helical" evidence="8">
    <location>
        <begin position="315"/>
        <end position="337"/>
    </location>
</feature>
<evidence type="ECO:0000256" key="4">
    <source>
        <dbReference type="ARBA" id="ARBA00022692"/>
    </source>
</evidence>
<feature type="transmembrane region" description="Helical" evidence="8">
    <location>
        <begin position="159"/>
        <end position="178"/>
    </location>
</feature>
<dbReference type="GO" id="GO:0016020">
    <property type="term" value="C:membrane"/>
    <property type="evidence" value="ECO:0007669"/>
    <property type="project" value="UniProtKB-SubCell"/>
</dbReference>
<dbReference type="EMBL" id="AWTV01000009">
    <property type="protein sequence ID" value="KIH89343.1"/>
    <property type="molecule type" value="Genomic_DNA"/>
</dbReference>
<feature type="transmembrane region" description="Helical" evidence="8">
    <location>
        <begin position="446"/>
        <end position="464"/>
    </location>
</feature>
<feature type="transmembrane region" description="Helical" evidence="8">
    <location>
        <begin position="376"/>
        <end position="399"/>
    </location>
</feature>
<keyword evidence="5 8" id="KW-1133">Transmembrane helix</keyword>
<organism evidence="10 11">
    <name type="scientific">Sporothrix brasiliensis 5110</name>
    <dbReference type="NCBI Taxonomy" id="1398154"/>
    <lineage>
        <taxon>Eukaryota</taxon>
        <taxon>Fungi</taxon>
        <taxon>Dikarya</taxon>
        <taxon>Ascomycota</taxon>
        <taxon>Pezizomycotina</taxon>
        <taxon>Sordariomycetes</taxon>
        <taxon>Sordariomycetidae</taxon>
        <taxon>Ophiostomatales</taxon>
        <taxon>Ophiostomataceae</taxon>
        <taxon>Sporothrix</taxon>
    </lineage>
</organism>
<name>A0A0C2FDY1_9PEZI</name>
<feature type="transmembrane region" description="Helical" evidence="8">
    <location>
        <begin position="21"/>
        <end position="51"/>
    </location>
</feature>
<dbReference type="OrthoDB" id="6612291at2759"/>
<dbReference type="InterPro" id="IPR020846">
    <property type="entry name" value="MFS_dom"/>
</dbReference>
<evidence type="ECO:0000313" key="10">
    <source>
        <dbReference type="EMBL" id="KIH89343.1"/>
    </source>
</evidence>
<dbReference type="GO" id="GO:0005351">
    <property type="term" value="F:carbohydrate:proton symporter activity"/>
    <property type="evidence" value="ECO:0007669"/>
    <property type="project" value="TreeGrafter"/>
</dbReference>
<dbReference type="PANTHER" id="PTHR48022:SF10">
    <property type="entry name" value="MAJOR FACILITATOR SUPERFAMILY (MFS) PROFILE DOMAIN-CONTAINING PROTEIN"/>
    <property type="match status" value="1"/>
</dbReference>
<dbReference type="InterPro" id="IPR005828">
    <property type="entry name" value="MFS_sugar_transport-like"/>
</dbReference>
<keyword evidence="6 8" id="KW-0472">Membrane</keyword>
<dbReference type="VEuPathDB" id="FungiDB:SPBR_07127"/>
<feature type="transmembrane region" description="Helical" evidence="8">
    <location>
        <begin position="282"/>
        <end position="303"/>
    </location>
</feature>
<evidence type="ECO:0000256" key="1">
    <source>
        <dbReference type="ARBA" id="ARBA00004141"/>
    </source>
</evidence>
<dbReference type="InterPro" id="IPR005829">
    <property type="entry name" value="Sugar_transporter_CS"/>
</dbReference>
<evidence type="ECO:0000256" key="3">
    <source>
        <dbReference type="ARBA" id="ARBA00022448"/>
    </source>
</evidence>
<feature type="transmembrane region" description="Helical" evidence="8">
    <location>
        <begin position="411"/>
        <end position="434"/>
    </location>
</feature>
<dbReference type="Proteomes" id="UP000031575">
    <property type="component" value="Unassembled WGS sequence"/>
</dbReference>
<sequence length="522" mass="57451">MAGGAELANPLRLDVGSHKKCLAICCLVTLASFQYGLDYALVGGFMAMPGFLKVFGYYDEHTQKLAIDTTVQQLISSLMTIGTFVGSLLIGPYSARFGRRPALWIASLLNFVATAIMMGSTSLAALYVARFLLGISVGWFLTFGQIYVNEAAPAHLRGLVFAIYQCQLSMGSIVGAAVDYGTKTLLTKNAYRIPLAVFFVVPTIQCVALAFFPESPRWLMTQGREAEATAALRRLRNAAIDEAEFQGELNEIRASTRDQLQKTEGKRLWIEMWRGVNRRRSLLSIAIICFHSANGSSWINIYTTYFLTVAGIENAFAYSIMMTCFGLLGVLASISIVRRVDRRAIVMVGVAACGLCQLAFAIAWTVAPGAAATGRVMVAFITLFTFFYVAYAPYAWLLGGEYPNNAFRAHTYGVATAMNFLGNWLAVFTAPYFINPASLGWSAKYGYIWFGSNAILFVFTWVFVPETRDRTLEEIHEMFEAGVPARQFKGYVCADTQAMAHARDKDVDGEGDLPQVQHVNDA</sequence>
<feature type="transmembrane region" description="Helical" evidence="8">
    <location>
        <begin position="190"/>
        <end position="212"/>
    </location>
</feature>
<dbReference type="RefSeq" id="XP_040617353.1">
    <property type="nucleotide sequence ID" value="XM_040765381.1"/>
</dbReference>
<comment type="subcellular location">
    <subcellularLocation>
        <location evidence="1">Membrane</location>
        <topology evidence="1">Multi-pass membrane protein</topology>
    </subcellularLocation>
</comment>
<dbReference type="AlphaFoldDB" id="A0A0C2FDY1"/>
<evidence type="ECO:0000256" key="8">
    <source>
        <dbReference type="SAM" id="Phobius"/>
    </source>
</evidence>
<keyword evidence="10" id="KW-0762">Sugar transport</keyword>
<dbReference type="InterPro" id="IPR050360">
    <property type="entry name" value="MFS_Sugar_Transporters"/>
</dbReference>
<evidence type="ECO:0000256" key="5">
    <source>
        <dbReference type="ARBA" id="ARBA00022989"/>
    </source>
</evidence>
<dbReference type="FunFam" id="1.20.1250.20:FF:000078">
    <property type="entry name" value="MFS maltose transporter, putative"/>
    <property type="match status" value="1"/>
</dbReference>
<evidence type="ECO:0000313" key="11">
    <source>
        <dbReference type="Proteomes" id="UP000031575"/>
    </source>
</evidence>
<keyword evidence="3 7" id="KW-0813">Transport</keyword>
<keyword evidence="11" id="KW-1185">Reference proteome</keyword>
<dbReference type="GeneID" id="63680302"/>
<feature type="transmembrane region" description="Helical" evidence="8">
    <location>
        <begin position="102"/>
        <end position="121"/>
    </location>
</feature>
<evidence type="ECO:0000259" key="9">
    <source>
        <dbReference type="PROSITE" id="PS50850"/>
    </source>
</evidence>